<proteinExistence type="predicted"/>
<dbReference type="PANTHER" id="PTHR16206">
    <property type="entry name" value="DEP DOMAIN-CONTAINING"/>
    <property type="match status" value="1"/>
</dbReference>
<feature type="region of interest" description="Disordered" evidence="1">
    <location>
        <begin position="182"/>
        <end position="227"/>
    </location>
</feature>
<feature type="region of interest" description="Disordered" evidence="1">
    <location>
        <begin position="22"/>
        <end position="45"/>
    </location>
</feature>
<sequence>MAVELRRCVVFEFQMSTLKRDKQSQEISATSTGIFPPQKPPRGYPRRAPIRIEPLRNVENDEYHQQMVNSPATSECKFSTTEKYQKMKNYFRQQVEMLSSCGFSGHEAVNILDSYLQANREQFSGHIVKRENAIRVLEMWLRENVISPAQTTCKSSSPNFQDSKKVIYIMNRDEDHKLYICPSPMNANSSSGRRPSRSSSFKRFFSPSRNGTLNSRNGVTRSPSSVSEQSSKSYSIADFLPIRKNSEARPLVEEALLHDAALFRLLTIVEIPMLDDLTTVRGQETKSISILSSILSKMGLGNVSTAALLFKDEEEMDDLLQNTQTIRPVLPWFQLARICAPTLHIKSGGGCGKTEVHNWAKQSLQAVSDRYSSITRRGSSPLIPTEFATVLDAIVHQLLGRKRKKTKLALQYLCLMIPQQLRSHLINVVHFLGRTVGTDEWMSLRSPFYLGRKGDNENFEVVLNELRSFIFPQTVAISDQNSIVEVLIELQREGVLGKEPPELIVDLKSLSSRENADKATVPVRFCENESTSKGFDPEAELARALTAIIDDARIPLAEKQKKGVKKERKKDGKRELVVQFRIDGGVRSSQLLPSQNVQGNESADGE</sequence>
<reference evidence="2 3" key="1">
    <citation type="submission" date="2023-08" db="EMBL/GenBank/DDBJ databases">
        <title>A Necator americanus chromosomal reference genome.</title>
        <authorList>
            <person name="Ilik V."/>
            <person name="Petrzelkova K.J."/>
            <person name="Pardy F."/>
            <person name="Fuh T."/>
            <person name="Niatou-Singa F.S."/>
            <person name="Gouil Q."/>
            <person name="Baker L."/>
            <person name="Ritchie M.E."/>
            <person name="Jex A.R."/>
            <person name="Gazzola D."/>
            <person name="Li H."/>
            <person name="Toshio Fujiwara R."/>
            <person name="Zhan B."/>
            <person name="Aroian R.V."/>
            <person name="Pafco B."/>
            <person name="Schwarz E.M."/>
        </authorList>
    </citation>
    <scope>NUCLEOTIDE SEQUENCE [LARGE SCALE GENOMIC DNA]</scope>
    <source>
        <strain evidence="2 3">Aroian</strain>
        <tissue evidence="2">Whole animal</tissue>
    </source>
</reference>
<gene>
    <name evidence="2" type="primary">Necator_chrII.g7470</name>
    <name evidence="2" type="ORF">RB195_019676</name>
</gene>
<feature type="compositionally biased region" description="Low complexity" evidence="1">
    <location>
        <begin position="189"/>
        <end position="209"/>
    </location>
</feature>
<dbReference type="Gene3D" id="1.10.10.10">
    <property type="entry name" value="Winged helix-like DNA-binding domain superfamily/Winged helix DNA-binding domain"/>
    <property type="match status" value="1"/>
</dbReference>
<dbReference type="PANTHER" id="PTHR16206:SF18">
    <property type="entry name" value="TARGET OF ERK KINASE MPK-1"/>
    <property type="match status" value="1"/>
</dbReference>
<comment type="caution">
    <text evidence="2">The sequence shown here is derived from an EMBL/GenBank/DDBJ whole genome shotgun (WGS) entry which is preliminary data.</text>
</comment>
<evidence type="ECO:0000313" key="3">
    <source>
        <dbReference type="Proteomes" id="UP001303046"/>
    </source>
</evidence>
<evidence type="ECO:0000256" key="1">
    <source>
        <dbReference type="SAM" id="MobiDB-lite"/>
    </source>
</evidence>
<dbReference type="InterPro" id="IPR036388">
    <property type="entry name" value="WH-like_DNA-bd_sf"/>
</dbReference>
<accession>A0ABR1CFA2</accession>
<feature type="compositionally biased region" description="Polar residues" evidence="1">
    <location>
        <begin position="210"/>
        <end position="221"/>
    </location>
</feature>
<dbReference type="Proteomes" id="UP001303046">
    <property type="component" value="Unassembled WGS sequence"/>
</dbReference>
<organism evidence="2 3">
    <name type="scientific">Necator americanus</name>
    <name type="common">Human hookworm</name>
    <dbReference type="NCBI Taxonomy" id="51031"/>
    <lineage>
        <taxon>Eukaryota</taxon>
        <taxon>Metazoa</taxon>
        <taxon>Ecdysozoa</taxon>
        <taxon>Nematoda</taxon>
        <taxon>Chromadorea</taxon>
        <taxon>Rhabditida</taxon>
        <taxon>Rhabditina</taxon>
        <taxon>Rhabditomorpha</taxon>
        <taxon>Strongyloidea</taxon>
        <taxon>Ancylostomatidae</taxon>
        <taxon>Bunostominae</taxon>
        <taxon>Necator</taxon>
    </lineage>
</organism>
<keyword evidence="3" id="KW-1185">Reference proteome</keyword>
<evidence type="ECO:0000313" key="2">
    <source>
        <dbReference type="EMBL" id="KAK6737124.1"/>
    </source>
</evidence>
<dbReference type="EMBL" id="JAVFWL010000002">
    <property type="protein sequence ID" value="KAK6737124.1"/>
    <property type="molecule type" value="Genomic_DNA"/>
</dbReference>
<name>A0ABR1CFA2_NECAM</name>
<protein>
    <submittedName>
        <fullName evidence="2">Uncharacterized protein</fullName>
    </submittedName>
</protein>